<dbReference type="AlphaFoldDB" id="A0A1F8BBM7"/>
<dbReference type="STRING" id="1802519.A2961_00950"/>
<dbReference type="Gene3D" id="3.40.50.300">
    <property type="entry name" value="P-loop containing nucleotide triphosphate hydrolases"/>
    <property type="match status" value="1"/>
</dbReference>
<dbReference type="InterPro" id="IPR027417">
    <property type="entry name" value="P-loop_NTPase"/>
</dbReference>
<dbReference type="SUPFAM" id="SSF52540">
    <property type="entry name" value="P-loop containing nucleoside triphosphate hydrolases"/>
    <property type="match status" value="1"/>
</dbReference>
<comment type="caution">
    <text evidence="1">The sequence shown here is derived from an EMBL/GenBank/DDBJ whole genome shotgun (WGS) entry which is preliminary data.</text>
</comment>
<name>A0A1F8BBM7_9BACT</name>
<protein>
    <submittedName>
        <fullName evidence="1">Uncharacterized protein</fullName>
    </submittedName>
</protein>
<reference evidence="1 2" key="1">
    <citation type="journal article" date="2016" name="Nat. Commun.">
        <title>Thousands of microbial genomes shed light on interconnected biogeochemical processes in an aquifer system.</title>
        <authorList>
            <person name="Anantharaman K."/>
            <person name="Brown C.T."/>
            <person name="Hug L.A."/>
            <person name="Sharon I."/>
            <person name="Castelle C.J."/>
            <person name="Probst A.J."/>
            <person name="Thomas B.C."/>
            <person name="Singh A."/>
            <person name="Wilkins M.J."/>
            <person name="Karaoz U."/>
            <person name="Brodie E.L."/>
            <person name="Williams K.H."/>
            <person name="Hubbard S.S."/>
            <person name="Banfield J.F."/>
        </authorList>
    </citation>
    <scope>NUCLEOTIDE SEQUENCE [LARGE SCALE GENOMIC DNA]</scope>
</reference>
<dbReference type="Proteomes" id="UP000177082">
    <property type="component" value="Unassembled WGS sequence"/>
</dbReference>
<proteinExistence type="predicted"/>
<evidence type="ECO:0000313" key="1">
    <source>
        <dbReference type="EMBL" id="OGM61442.1"/>
    </source>
</evidence>
<dbReference type="EMBL" id="MGHF01000039">
    <property type="protein sequence ID" value="OGM61442.1"/>
    <property type="molecule type" value="Genomic_DNA"/>
</dbReference>
<organism evidence="1 2">
    <name type="scientific">Candidatus Woesebacteria bacterium RIFCSPLOWO2_01_FULL_39_21</name>
    <dbReference type="NCBI Taxonomy" id="1802519"/>
    <lineage>
        <taxon>Bacteria</taxon>
        <taxon>Candidatus Woeseibacteriota</taxon>
    </lineage>
</organism>
<sequence>MASVDEFLDKGSYVVEKMTQEDWNKVYSQAYKKLKELLGEGKTVIFDGGSLRKSERQTLKNIVESMNILSKLIYVNTTKEEIIKRRTEN</sequence>
<dbReference type="Pfam" id="PF13671">
    <property type="entry name" value="AAA_33"/>
    <property type="match status" value="1"/>
</dbReference>
<gene>
    <name evidence="1" type="ORF">A2961_00950</name>
</gene>
<evidence type="ECO:0000313" key="2">
    <source>
        <dbReference type="Proteomes" id="UP000177082"/>
    </source>
</evidence>
<accession>A0A1F8BBM7</accession>